<comment type="caution">
    <text evidence="2">The sequence shown here is derived from an EMBL/GenBank/DDBJ whole genome shotgun (WGS) entry which is preliminary data.</text>
</comment>
<proteinExistence type="inferred from homology"/>
<dbReference type="EMBL" id="JAMXQS010000005">
    <property type="protein sequence ID" value="MCO6050163.1"/>
    <property type="molecule type" value="Genomic_DNA"/>
</dbReference>
<dbReference type="InterPro" id="IPR015424">
    <property type="entry name" value="PyrdxlP-dep_Trfase"/>
</dbReference>
<dbReference type="PANTHER" id="PTHR30244">
    <property type="entry name" value="TRANSAMINASE"/>
    <property type="match status" value="1"/>
</dbReference>
<dbReference type="SUPFAM" id="SSF53383">
    <property type="entry name" value="PLP-dependent transferases"/>
    <property type="match status" value="1"/>
</dbReference>
<dbReference type="Pfam" id="PF01041">
    <property type="entry name" value="DegT_DnrJ_EryC1"/>
    <property type="match status" value="1"/>
</dbReference>
<dbReference type="InterPro" id="IPR000653">
    <property type="entry name" value="DegT/StrS_aminotransferase"/>
</dbReference>
<dbReference type="PIRSF" id="PIRSF000390">
    <property type="entry name" value="PLP_StrS"/>
    <property type="match status" value="1"/>
</dbReference>
<keyword evidence="2" id="KW-0808">Transferase</keyword>
<dbReference type="InterPro" id="IPR015421">
    <property type="entry name" value="PyrdxlP-dep_Trfase_major"/>
</dbReference>
<sequence length="394" mass="41754">MIPLCVPNLAGNEGAYLAECVSSTFVSSVGPFVSRFEHMVAEAAGTTGAVATASGTAALHAALLVVGVRPGDLVICPALTFIASANAIAHCGASPWLLDISHESWTLDSAIFARAITKETVADGNGRRHVASGRRVAAVVPVFTLGTPADMDPILDVAWNAGLPVVVDAAAALGASYKGRSSGDLGAQLTMYSFNGNKTVTAGGGGAIAGSDQKLIDAFRHLTTTARVGADYDHDRVGYNYRMTNLQAAVGCAQMEQLDTFIAAKRRIAARYNEAFHDVPDARPFPRPSYCESGAWFSGLLLDAADGPERSEMLRNGLRAAGIDARPFWKPMHFQAPYRDAPRSALPVSEYLWNRIVTLPCSTHLSDEDQAHVIAETLRLTHQPALRPVRAASA</sequence>
<evidence type="ECO:0000256" key="1">
    <source>
        <dbReference type="RuleBase" id="RU004508"/>
    </source>
</evidence>
<dbReference type="Gene3D" id="3.40.640.10">
    <property type="entry name" value="Type I PLP-dependent aspartate aminotransferase-like (Major domain)"/>
    <property type="match status" value="1"/>
</dbReference>
<evidence type="ECO:0000313" key="3">
    <source>
        <dbReference type="Proteomes" id="UP001205906"/>
    </source>
</evidence>
<keyword evidence="2" id="KW-0032">Aminotransferase</keyword>
<dbReference type="Proteomes" id="UP001205906">
    <property type="component" value="Unassembled WGS sequence"/>
</dbReference>
<keyword evidence="3" id="KW-1185">Reference proteome</keyword>
<evidence type="ECO:0000313" key="2">
    <source>
        <dbReference type="EMBL" id="MCO6050163.1"/>
    </source>
</evidence>
<name>A0ABT1C5R4_9HYPH</name>
<comment type="similarity">
    <text evidence="1">Belongs to the DegT/DnrJ/EryC1 family.</text>
</comment>
<gene>
    <name evidence="2" type="ORF">NGM99_10215</name>
</gene>
<accession>A0ABT1C5R4</accession>
<protein>
    <submittedName>
        <fullName evidence="2">DegT/DnrJ/EryC1/StrS family aminotransferase</fullName>
    </submittedName>
</protein>
<organism evidence="2 3">
    <name type="scientific">Mesorhizobium liriopis</name>
    <dbReference type="NCBI Taxonomy" id="2953882"/>
    <lineage>
        <taxon>Bacteria</taxon>
        <taxon>Pseudomonadati</taxon>
        <taxon>Pseudomonadota</taxon>
        <taxon>Alphaproteobacteria</taxon>
        <taxon>Hyphomicrobiales</taxon>
        <taxon>Phyllobacteriaceae</taxon>
        <taxon>Mesorhizobium</taxon>
    </lineage>
</organism>
<dbReference type="PANTHER" id="PTHR30244:SF30">
    <property type="entry name" value="BLR5990 PROTEIN"/>
    <property type="match status" value="1"/>
</dbReference>
<reference evidence="2 3" key="1">
    <citation type="submission" date="2022-06" db="EMBL/GenBank/DDBJ databases">
        <title>Mesorhizobium sp. strain RP14 Genome sequencing and assembly.</title>
        <authorList>
            <person name="Kim I."/>
        </authorList>
    </citation>
    <scope>NUCLEOTIDE SEQUENCE [LARGE SCALE GENOMIC DNA]</scope>
    <source>
        <strain evidence="3">RP14(2022)</strain>
    </source>
</reference>
<keyword evidence="1" id="KW-0663">Pyridoxal phosphate</keyword>
<dbReference type="RefSeq" id="WP_252818569.1">
    <property type="nucleotide sequence ID" value="NZ_JAMXQS010000005.1"/>
</dbReference>
<dbReference type="GO" id="GO:0008483">
    <property type="term" value="F:transaminase activity"/>
    <property type="evidence" value="ECO:0007669"/>
    <property type="project" value="UniProtKB-KW"/>
</dbReference>
<dbReference type="CDD" id="cd00616">
    <property type="entry name" value="AHBA_syn"/>
    <property type="match status" value="1"/>
</dbReference>